<dbReference type="AlphaFoldDB" id="A0A811U6E5"/>
<evidence type="ECO:0000259" key="2">
    <source>
        <dbReference type="PROSITE" id="PS51031"/>
    </source>
</evidence>
<evidence type="ECO:0000313" key="4">
    <source>
        <dbReference type="Proteomes" id="UP000606786"/>
    </source>
</evidence>
<dbReference type="GO" id="GO:0005634">
    <property type="term" value="C:nucleus"/>
    <property type="evidence" value="ECO:0007669"/>
    <property type="project" value="UniProtKB-SubCell"/>
</dbReference>
<dbReference type="GO" id="GO:0003677">
    <property type="term" value="F:DNA binding"/>
    <property type="evidence" value="ECO:0007669"/>
    <property type="project" value="InterPro"/>
</dbReference>
<dbReference type="Proteomes" id="UP000606786">
    <property type="component" value="Unassembled WGS sequence"/>
</dbReference>
<accession>A0A811U6E5</accession>
<sequence length="390" mass="44130">MPCGNIFSCSSKRRARIYLLAINKRILKFEVALNFGVYENIFLCVMSFTDDSSDLDWKAPKMKTTRSIKQENTSAQSKPKYAQKFCQKWMNLFSPWLARCEDDPSKPFCRACQCRLDCNRCHLQRHERTTKHVRNLEILINKGEGAARQNLSIRQERSKYYQQRKKVNSSLTSSQDASEFGADTTDEFIEEAEPEGETAFQFVQADSAPGEYTEETVLKQEITTVDGQADPLPPSTTLKQEKKICNQKKPVVRKERMKLLMQIQKDKNDLMDSFRELMGPQQQSPKIEKNHVDLFFESVSSSVKALSPKLIAETKMRVSQLICELELRALTENEVNASGTAANAAVVVSSDNGTVSNAFIISQPVATVVHGTTSHHHTTESVGQHYETLS</sequence>
<reference evidence="3" key="1">
    <citation type="submission" date="2020-11" db="EMBL/GenBank/DDBJ databases">
        <authorList>
            <person name="Whitehead M."/>
        </authorList>
    </citation>
    <scope>NUCLEOTIDE SEQUENCE</scope>
    <source>
        <strain evidence="3">EGII</strain>
    </source>
</reference>
<dbReference type="EMBL" id="CAJHJT010000001">
    <property type="protein sequence ID" value="CAD6993928.1"/>
    <property type="molecule type" value="Genomic_DNA"/>
</dbReference>
<keyword evidence="1" id="KW-0539">Nucleus</keyword>
<protein>
    <submittedName>
        <fullName evidence="3">(Mediterranean fruit fly) hypothetical protein</fullName>
    </submittedName>
</protein>
<organism evidence="3 4">
    <name type="scientific">Ceratitis capitata</name>
    <name type="common">Mediterranean fruit fly</name>
    <name type="synonym">Tephritis capitata</name>
    <dbReference type="NCBI Taxonomy" id="7213"/>
    <lineage>
        <taxon>Eukaryota</taxon>
        <taxon>Metazoa</taxon>
        <taxon>Ecdysozoa</taxon>
        <taxon>Arthropoda</taxon>
        <taxon>Hexapoda</taxon>
        <taxon>Insecta</taxon>
        <taxon>Pterygota</taxon>
        <taxon>Neoptera</taxon>
        <taxon>Endopterygota</taxon>
        <taxon>Diptera</taxon>
        <taxon>Brachycera</taxon>
        <taxon>Muscomorpha</taxon>
        <taxon>Tephritoidea</taxon>
        <taxon>Tephritidae</taxon>
        <taxon>Ceratitis</taxon>
        <taxon>Ceratitis</taxon>
    </lineage>
</organism>
<dbReference type="Pfam" id="PF02944">
    <property type="entry name" value="BESS"/>
    <property type="match status" value="1"/>
</dbReference>
<gene>
    <name evidence="3" type="ORF">CCAP1982_LOCUS2716</name>
</gene>
<name>A0A811U6E5_CERCA</name>
<comment type="caution">
    <text evidence="3">The sequence shown here is derived from an EMBL/GenBank/DDBJ whole genome shotgun (WGS) entry which is preliminary data.</text>
</comment>
<dbReference type="OrthoDB" id="5803771at2759"/>
<dbReference type="InterPro" id="IPR004210">
    <property type="entry name" value="BESS_motif"/>
</dbReference>
<evidence type="ECO:0000313" key="3">
    <source>
        <dbReference type="EMBL" id="CAD6993928.1"/>
    </source>
</evidence>
<feature type="domain" description="BESS" evidence="2">
    <location>
        <begin position="289"/>
        <end position="328"/>
    </location>
</feature>
<evidence type="ECO:0000256" key="1">
    <source>
        <dbReference type="PROSITE-ProRule" id="PRU00371"/>
    </source>
</evidence>
<dbReference type="PROSITE" id="PS51031">
    <property type="entry name" value="BESS"/>
    <property type="match status" value="1"/>
</dbReference>
<keyword evidence="4" id="KW-1185">Reference proteome</keyword>
<comment type="subcellular location">
    <subcellularLocation>
        <location evidence="1">Nucleus</location>
    </subcellularLocation>
</comment>
<proteinExistence type="predicted"/>